<dbReference type="eggNOG" id="ENOG502QPXI">
    <property type="taxonomic scope" value="Eukaryota"/>
</dbReference>
<evidence type="ECO:0000259" key="4">
    <source>
        <dbReference type="PROSITE" id="PS51916"/>
    </source>
</evidence>
<dbReference type="KEGG" id="cam:101511847"/>
<dbReference type="PROSITE" id="PS51916">
    <property type="entry name" value="DEUBAD"/>
    <property type="match status" value="1"/>
</dbReference>
<dbReference type="GO" id="GO:0031011">
    <property type="term" value="C:Ino80 complex"/>
    <property type="evidence" value="ECO:0007669"/>
    <property type="project" value="InterPro"/>
</dbReference>
<evidence type="ECO:0000313" key="5">
    <source>
        <dbReference type="Proteomes" id="UP000087171"/>
    </source>
</evidence>
<accession>A0A1S2XS34</accession>
<evidence type="ECO:0000256" key="2">
    <source>
        <dbReference type="ARBA" id="ARBA00023242"/>
    </source>
</evidence>
<feature type="region of interest" description="Disordered" evidence="3">
    <location>
        <begin position="633"/>
        <end position="658"/>
    </location>
</feature>
<evidence type="ECO:0000256" key="1">
    <source>
        <dbReference type="ARBA" id="ARBA00004123"/>
    </source>
</evidence>
<dbReference type="OrthoDB" id="70874at2759"/>
<dbReference type="RefSeq" id="XP_004493087.1">
    <property type="nucleotide sequence ID" value="XM_004493030.2"/>
</dbReference>
<gene>
    <name evidence="6 7" type="primary">LOC101511847</name>
</gene>
<dbReference type="STRING" id="3827.A0A1S2XS34"/>
<reference evidence="5" key="1">
    <citation type="journal article" date="2013" name="Nat. Biotechnol.">
        <title>Draft genome sequence of chickpea (Cicer arietinum) provides a resource for trait improvement.</title>
        <authorList>
            <person name="Varshney R.K."/>
            <person name="Song C."/>
            <person name="Saxena R.K."/>
            <person name="Azam S."/>
            <person name="Yu S."/>
            <person name="Sharpe A.G."/>
            <person name="Cannon S."/>
            <person name="Baek J."/>
            <person name="Rosen B.D."/>
            <person name="Tar'an B."/>
            <person name="Millan T."/>
            <person name="Zhang X."/>
            <person name="Ramsay L.D."/>
            <person name="Iwata A."/>
            <person name="Wang Y."/>
            <person name="Nelson W."/>
            <person name="Farmer A.D."/>
            <person name="Gaur P.M."/>
            <person name="Soderlund C."/>
            <person name="Penmetsa R.V."/>
            <person name="Xu C."/>
            <person name="Bharti A.K."/>
            <person name="He W."/>
            <person name="Winter P."/>
            <person name="Zhao S."/>
            <person name="Hane J.K."/>
            <person name="Carrasquilla-Garcia N."/>
            <person name="Condie J.A."/>
            <person name="Upadhyaya H.D."/>
            <person name="Luo M.C."/>
            <person name="Thudi M."/>
            <person name="Gowda C.L."/>
            <person name="Singh N.P."/>
            <person name="Lichtenzveig J."/>
            <person name="Gali K.K."/>
            <person name="Rubio J."/>
            <person name="Nadarajan N."/>
            <person name="Dolezel J."/>
            <person name="Bansal K.C."/>
            <person name="Xu X."/>
            <person name="Edwards D."/>
            <person name="Zhang G."/>
            <person name="Kahl G."/>
            <person name="Gil J."/>
            <person name="Singh K.B."/>
            <person name="Datta S.K."/>
            <person name="Jackson S.A."/>
            <person name="Wang J."/>
            <person name="Cook D.R."/>
        </authorList>
    </citation>
    <scope>NUCLEOTIDE SEQUENCE [LARGE SCALE GENOMIC DNA]</scope>
    <source>
        <strain evidence="5">cv. CDC Frontier</strain>
    </source>
</reference>
<feature type="compositionally biased region" description="Polar residues" evidence="3">
    <location>
        <begin position="642"/>
        <end position="657"/>
    </location>
</feature>
<dbReference type="RefSeq" id="XP_004493088.1">
    <property type="nucleotide sequence ID" value="XM_004493031.3"/>
</dbReference>
<keyword evidence="5" id="KW-1185">Reference proteome</keyword>
<proteinExistence type="predicted"/>
<feature type="compositionally biased region" description="Basic and acidic residues" evidence="3">
    <location>
        <begin position="558"/>
        <end position="573"/>
    </location>
</feature>
<feature type="domain" description="DEUBAD" evidence="4">
    <location>
        <begin position="92"/>
        <end position="203"/>
    </location>
</feature>
<feature type="region of interest" description="Disordered" evidence="3">
    <location>
        <begin position="1"/>
        <end position="36"/>
    </location>
</feature>
<protein>
    <submittedName>
        <fullName evidence="6 7">Uncharacterized protein LOC101511847</fullName>
    </submittedName>
</protein>
<dbReference type="PaxDb" id="3827-XP_004493087.1"/>
<keyword evidence="2" id="KW-0539">Nucleus</keyword>
<dbReference type="InterPro" id="IPR024867">
    <property type="entry name" value="NFRKB"/>
</dbReference>
<dbReference type="CDD" id="cd21865">
    <property type="entry name" value="DEUBAD_NFRKB"/>
    <property type="match status" value="1"/>
</dbReference>
<dbReference type="PANTHER" id="PTHR13052">
    <property type="entry name" value="NFRKB-RELATED"/>
    <property type="match status" value="1"/>
</dbReference>
<dbReference type="AlphaFoldDB" id="A0A1S2XS34"/>
<dbReference type="Proteomes" id="UP000087171">
    <property type="component" value="Chromosome Ca3"/>
</dbReference>
<evidence type="ECO:0000256" key="3">
    <source>
        <dbReference type="SAM" id="MobiDB-lite"/>
    </source>
</evidence>
<organism evidence="5 7">
    <name type="scientific">Cicer arietinum</name>
    <name type="common">Chickpea</name>
    <name type="synonym">Garbanzo</name>
    <dbReference type="NCBI Taxonomy" id="3827"/>
    <lineage>
        <taxon>Eukaryota</taxon>
        <taxon>Viridiplantae</taxon>
        <taxon>Streptophyta</taxon>
        <taxon>Embryophyta</taxon>
        <taxon>Tracheophyta</taxon>
        <taxon>Spermatophyta</taxon>
        <taxon>Magnoliopsida</taxon>
        <taxon>eudicotyledons</taxon>
        <taxon>Gunneridae</taxon>
        <taxon>Pentapetalae</taxon>
        <taxon>rosids</taxon>
        <taxon>fabids</taxon>
        <taxon>Fabales</taxon>
        <taxon>Fabaceae</taxon>
        <taxon>Papilionoideae</taxon>
        <taxon>50 kb inversion clade</taxon>
        <taxon>NPAAA clade</taxon>
        <taxon>Hologalegina</taxon>
        <taxon>IRL clade</taxon>
        <taxon>Cicereae</taxon>
        <taxon>Cicer</taxon>
    </lineage>
</organism>
<evidence type="ECO:0000313" key="7">
    <source>
        <dbReference type="RefSeq" id="XP_004493088.1"/>
    </source>
</evidence>
<sequence length="982" mass="110104">MPMASDQRRKRLNGASMVRYGSPEQHRTKRNNFGPVQSDLTMKSHVSVEWDANHQRVVAKREQIGISWRQMRPFASFDHDGHEVLADVLAIPEEIFGLDSLSEVLSYAVWDTQLLDSERNFLMQFLPGDIEPHQVVQELLSGDNFDFGNPFLKWGASLCSGDLHPDMVVSQEQHLKSDKRAYFSQLRGYHKDMIGFLVKLKERWDSSQDSEKEILPKILRSNNYTEKGRLSKLDEFRDDNHDGNITVTSESYSWGAEEKAYGDNQISSMRQGNELQRRVLGKNFNKGKPRNMMTSSDFMLNVGGRPKKGGKLYKPNSHASDGDQYMSYIKISKKQHELVKSLKLSCKSIPARSLNCVLGDLDNFHVQPYKLFIKEEQKNLHEHWLQLVKKHLPAAYANRTERLMQKHAVRNSLLLEMKDKSNVLIEDEDILSTGVQTQDQEDGGVNSQSCLEDDEDSIAEVPENQSLHNSYHSDDELHPLHIDLEKDILSNEDDGSHNKTEHSRIMKCQDDTIGEGASFSPGEDSIARFQENSPLCNSYHTGDDELHRLHADLEKNILSKGDDASQNKTEHSRIMNSQDDPIDEGAFSSDEDAIARFPENLSVHKSYHSGNEELHHLHIDLEKNISAKGNDASQNKIEHSRVMNSQDDSISEETPFSSDGHAWPVVEMSHSYYDSAVTHDYTTDGLSLVNSQINEDNQTQIIGPESNLHQEETGKGLLHRQSDDPFGSYQSQDQIGLIQSLIKDKEVNSYHHEQKRAGLSFPASNNVPMGDGQYSSHFKESLQTLDQGQRQGGNVYVPENISGKIYSDAGRYLIPGQDPLSVGNTTGWAVSTPRMVAPSQSHGNTGAFIGQPWFATDHHVQGAWNGSGNGSLSSQSLGTGGNSDQSLFSVLSQCSHIRSGSSYESIRHTDQFLSPGNYGVVDAGTHRINAVVPPSSHPLDYFSGRDAPSALVPDDMTWISLPPQNPALNDQMGNSYLRSWNR</sequence>
<comment type="subcellular location">
    <subcellularLocation>
        <location evidence="1">Nucleus</location>
    </subcellularLocation>
</comment>
<feature type="region of interest" description="Disordered" evidence="3">
    <location>
        <begin position="433"/>
        <end position="455"/>
    </location>
</feature>
<name>A0A1S2XS34_CICAR</name>
<dbReference type="InterPro" id="IPR044867">
    <property type="entry name" value="DEUBAD_dom"/>
</dbReference>
<dbReference type="PANTHER" id="PTHR13052:SF2">
    <property type="entry name" value="NUCLEAR FACTOR KAPPA-B-BINDING PROTEIN"/>
    <property type="match status" value="1"/>
</dbReference>
<reference evidence="6 7" key="2">
    <citation type="submission" date="2025-04" db="UniProtKB">
        <authorList>
            <consortium name="RefSeq"/>
        </authorList>
    </citation>
    <scope>IDENTIFICATION</scope>
    <source>
        <tissue evidence="6 7">Etiolated seedlings</tissue>
    </source>
</reference>
<evidence type="ECO:0000313" key="6">
    <source>
        <dbReference type="RefSeq" id="XP_004493087.1"/>
    </source>
</evidence>
<dbReference type="GeneID" id="101511847"/>
<feature type="region of interest" description="Disordered" evidence="3">
    <location>
        <begin position="558"/>
        <end position="586"/>
    </location>
</feature>